<accession>E4RSW5</accession>
<dbReference type="eggNOG" id="COG0456">
    <property type="taxonomic scope" value="Bacteria"/>
</dbReference>
<proteinExistence type="predicted"/>
<dbReference type="GO" id="GO:0016747">
    <property type="term" value="F:acyltransferase activity, transferring groups other than amino-acyl groups"/>
    <property type="evidence" value="ECO:0007669"/>
    <property type="project" value="InterPro"/>
</dbReference>
<dbReference type="Proteomes" id="UP000007435">
    <property type="component" value="Chromosome"/>
</dbReference>
<reference key="1">
    <citation type="submission" date="2010-11" db="EMBL/GenBank/DDBJ databases">
        <title>The complete genome of Leadbetterella byssophila DSM 17132.</title>
        <authorList>
            <consortium name="US DOE Joint Genome Institute (JGI-PGF)"/>
            <person name="Lucas S."/>
            <person name="Copeland A."/>
            <person name="Lapidus A."/>
            <person name="Glavina del Rio T."/>
            <person name="Dalin E."/>
            <person name="Tice H."/>
            <person name="Bruce D."/>
            <person name="Goodwin L."/>
            <person name="Pitluck S."/>
            <person name="Kyrpides N."/>
            <person name="Mavromatis K."/>
            <person name="Ivanova N."/>
            <person name="Teshima H."/>
            <person name="Brettin T."/>
            <person name="Detter J.C."/>
            <person name="Han C."/>
            <person name="Tapia R."/>
            <person name="Land M."/>
            <person name="Hauser L."/>
            <person name="Markowitz V."/>
            <person name="Cheng J.-F."/>
            <person name="Hugenholtz P."/>
            <person name="Woyke T."/>
            <person name="Wu D."/>
            <person name="Tindall B."/>
            <person name="Pomrenke H.G."/>
            <person name="Brambilla E."/>
            <person name="Klenk H.-P."/>
            <person name="Eisen J.A."/>
        </authorList>
    </citation>
    <scope>NUCLEOTIDE SEQUENCE [LARGE SCALE GENOMIC DNA]</scope>
    <source>
        <strain>DSM 17132</strain>
    </source>
</reference>
<gene>
    <name evidence="2" type="ordered locus">Lbys_1079</name>
</gene>
<dbReference type="InterPro" id="IPR000182">
    <property type="entry name" value="GNAT_dom"/>
</dbReference>
<organism evidence="2 3">
    <name type="scientific">Leadbetterella byssophila (strain DSM 17132 / JCM 16389 / KACC 11308 / NBRC 106382 / 4M15)</name>
    <dbReference type="NCBI Taxonomy" id="649349"/>
    <lineage>
        <taxon>Bacteria</taxon>
        <taxon>Pseudomonadati</taxon>
        <taxon>Bacteroidota</taxon>
        <taxon>Cytophagia</taxon>
        <taxon>Cytophagales</taxon>
        <taxon>Leadbetterellaceae</taxon>
        <taxon>Leadbetterella</taxon>
    </lineage>
</organism>
<evidence type="ECO:0000313" key="3">
    <source>
        <dbReference type="Proteomes" id="UP000007435"/>
    </source>
</evidence>
<evidence type="ECO:0000313" key="2">
    <source>
        <dbReference type="EMBL" id="ADQ16804.1"/>
    </source>
</evidence>
<dbReference type="RefSeq" id="WP_013407855.1">
    <property type="nucleotide sequence ID" value="NC_014655.1"/>
</dbReference>
<dbReference type="KEGG" id="lby:Lbys_1079"/>
<protein>
    <submittedName>
        <fullName evidence="2">GCN5-related N-acetyltransferase</fullName>
    </submittedName>
</protein>
<reference evidence="2 3" key="2">
    <citation type="journal article" date="2011" name="Stand. Genomic Sci.">
        <title>Complete genome sequence of Leadbetterella byssophila type strain (4M15).</title>
        <authorList>
            <person name="Abt B."/>
            <person name="Teshima H."/>
            <person name="Lucas S."/>
            <person name="Lapidus A."/>
            <person name="Del Rio T.G."/>
            <person name="Nolan M."/>
            <person name="Tice H."/>
            <person name="Cheng J.F."/>
            <person name="Pitluck S."/>
            <person name="Liolios K."/>
            <person name="Pagani I."/>
            <person name="Ivanova N."/>
            <person name="Mavromatis K."/>
            <person name="Pati A."/>
            <person name="Tapia R."/>
            <person name="Han C."/>
            <person name="Goodwin L."/>
            <person name="Chen A."/>
            <person name="Palaniappan K."/>
            <person name="Land M."/>
            <person name="Hauser L."/>
            <person name="Chang Y.J."/>
            <person name="Jeffries C.D."/>
            <person name="Rohde M."/>
            <person name="Goker M."/>
            <person name="Tindall B.J."/>
            <person name="Detter J.C."/>
            <person name="Woyke T."/>
            <person name="Bristow J."/>
            <person name="Eisen J.A."/>
            <person name="Markowitz V."/>
            <person name="Hugenholtz P."/>
            <person name="Klenk H.P."/>
            <person name="Kyrpides N.C."/>
        </authorList>
    </citation>
    <scope>NUCLEOTIDE SEQUENCE [LARGE SCALE GENOMIC DNA]</scope>
    <source>
        <strain evidence="3">DSM 17132 / JCM 16389 / KACC 11308 / NBRC 106382 / 4M15</strain>
    </source>
</reference>
<dbReference type="CDD" id="cd04301">
    <property type="entry name" value="NAT_SF"/>
    <property type="match status" value="1"/>
</dbReference>
<evidence type="ECO:0000259" key="1">
    <source>
        <dbReference type="PROSITE" id="PS51186"/>
    </source>
</evidence>
<dbReference type="OrthoDB" id="758560at2"/>
<name>E4RSW5_LEAB4</name>
<sequence length="169" mass="19962">MRIEQTVIADIPEVEKIYSEARAYQFQQSGYGWPVFSKSFIENEITEKRHFKVLDKDDEMAGVFSIVKAEPIIWNDKDGKQAIYLHRMAIRNSYRGKNIAKKVVDWAMVEAWKNKKKFIRIDTWANNDALTGYYQKLGFEWIGKRQLPPQSDLPEHYNNIEVNLFEIKL</sequence>
<feature type="domain" description="N-acetyltransferase" evidence="1">
    <location>
        <begin position="1"/>
        <end position="169"/>
    </location>
</feature>
<dbReference type="PROSITE" id="PS51186">
    <property type="entry name" value="GNAT"/>
    <property type="match status" value="1"/>
</dbReference>
<dbReference type="AlphaFoldDB" id="E4RSW5"/>
<keyword evidence="3" id="KW-1185">Reference proteome</keyword>
<dbReference type="Pfam" id="PF00583">
    <property type="entry name" value="Acetyltransf_1"/>
    <property type="match status" value="1"/>
</dbReference>
<dbReference type="EMBL" id="CP002305">
    <property type="protein sequence ID" value="ADQ16804.1"/>
    <property type="molecule type" value="Genomic_DNA"/>
</dbReference>
<dbReference type="Gene3D" id="3.40.630.30">
    <property type="match status" value="1"/>
</dbReference>
<dbReference type="SUPFAM" id="SSF55729">
    <property type="entry name" value="Acyl-CoA N-acyltransferases (Nat)"/>
    <property type="match status" value="1"/>
</dbReference>
<dbReference type="HOGENOM" id="CLU_013985_13_3_10"/>
<dbReference type="InterPro" id="IPR016181">
    <property type="entry name" value="Acyl_CoA_acyltransferase"/>
</dbReference>
<dbReference type="STRING" id="649349.Lbys_1079"/>